<accession>A0A6I6MG40</accession>
<proteinExistence type="predicted"/>
<evidence type="ECO:0000313" key="3">
    <source>
        <dbReference type="EMBL" id="QGZ93520.1"/>
    </source>
</evidence>
<evidence type="ECO:0000313" key="4">
    <source>
        <dbReference type="Proteomes" id="UP000431269"/>
    </source>
</evidence>
<dbReference type="RefSeq" id="WP_158764522.1">
    <property type="nucleotide sequence ID" value="NZ_CP047045.1"/>
</dbReference>
<keyword evidence="2" id="KW-0472">Membrane</keyword>
<evidence type="ECO:0000256" key="1">
    <source>
        <dbReference type="SAM" id="Coils"/>
    </source>
</evidence>
<keyword evidence="1" id="KW-0175">Coiled coil</keyword>
<reference evidence="4" key="1">
    <citation type="submission" date="2019-12" db="EMBL/GenBank/DDBJ databases">
        <title>Complete genome of Terracaulis silvestris 0127_4.</title>
        <authorList>
            <person name="Vieira S."/>
            <person name="Riedel T."/>
            <person name="Sproer C."/>
            <person name="Pascual J."/>
            <person name="Boedeker C."/>
            <person name="Overmann J."/>
        </authorList>
    </citation>
    <scope>NUCLEOTIDE SEQUENCE [LARGE SCALE GENOMIC DNA]</scope>
    <source>
        <strain evidence="4">0127_4</strain>
    </source>
</reference>
<dbReference type="EMBL" id="CP047045">
    <property type="protein sequence ID" value="QGZ93520.1"/>
    <property type="molecule type" value="Genomic_DNA"/>
</dbReference>
<name>A0A6I6MG40_9CAUL</name>
<dbReference type="KEGG" id="tsv:DSM104635_00331"/>
<keyword evidence="2" id="KW-1133">Transmembrane helix</keyword>
<keyword evidence="2" id="KW-0812">Transmembrane</keyword>
<evidence type="ECO:0000256" key="2">
    <source>
        <dbReference type="SAM" id="Phobius"/>
    </source>
</evidence>
<feature type="transmembrane region" description="Helical" evidence="2">
    <location>
        <begin position="37"/>
        <end position="58"/>
    </location>
</feature>
<gene>
    <name evidence="3" type="ORF">DSM104635_00331</name>
</gene>
<keyword evidence="4" id="KW-1185">Reference proteome</keyword>
<feature type="coiled-coil region" evidence="1">
    <location>
        <begin position="320"/>
        <end position="363"/>
    </location>
</feature>
<sequence>MVNFAEAAATFAPEMASNVMRLLPREFQEAFVQSPNVFMFFMSMGLAAVLVSVFWMLTGMGKASRMARIALRAQALKRSKDHRALVLIGEIEGGDHLLRQEMKEAVEDNFGLFSFEQNVQVDLFPIKLKVVPPRAHPETRRRIAVEAAEALERSAADVIVWGKRNFLGKLELRLTTLPSYGRVHEVQDFELGWRVGRPDEIVQRSLAFALARKARPVLHRPQDYKPERLQPIVESLDRMVDAHPAEVGDNLQLDILSDFASGALSLGERGGHIKWLTKALDARQLYLDKVDRTTDPGAWGAAQQEIGRALTALGEREGARDKLEEGAARLRLAMDALRSTDSLQQAEVALRALQRAEQTLQQRRRVGLRWPG</sequence>
<protein>
    <submittedName>
        <fullName evidence="3">Uncharacterized protein</fullName>
    </submittedName>
</protein>
<dbReference type="Proteomes" id="UP000431269">
    <property type="component" value="Chromosome"/>
</dbReference>
<organism evidence="3 4">
    <name type="scientific">Terricaulis silvestris</name>
    <dbReference type="NCBI Taxonomy" id="2686094"/>
    <lineage>
        <taxon>Bacteria</taxon>
        <taxon>Pseudomonadati</taxon>
        <taxon>Pseudomonadota</taxon>
        <taxon>Alphaproteobacteria</taxon>
        <taxon>Caulobacterales</taxon>
        <taxon>Caulobacteraceae</taxon>
        <taxon>Terricaulis</taxon>
    </lineage>
</organism>
<dbReference type="AlphaFoldDB" id="A0A6I6MG40"/>